<dbReference type="Pfam" id="PF00122">
    <property type="entry name" value="E1-E2_ATPase"/>
    <property type="match status" value="1"/>
</dbReference>
<keyword evidence="9 12" id="KW-1133">Transmembrane helix</keyword>
<dbReference type="PROSITE" id="PS01047">
    <property type="entry name" value="HMA_1"/>
    <property type="match status" value="1"/>
</dbReference>
<keyword evidence="4 12" id="KW-0812">Transmembrane</keyword>
<dbReference type="InterPro" id="IPR008250">
    <property type="entry name" value="ATPase_P-typ_transduc_dom_A_sf"/>
</dbReference>
<dbReference type="GO" id="GO:0005524">
    <property type="term" value="F:ATP binding"/>
    <property type="evidence" value="ECO:0007669"/>
    <property type="project" value="UniProtKB-KW"/>
</dbReference>
<name>A0A918TI38_STRCJ</name>
<evidence type="ECO:0000256" key="7">
    <source>
        <dbReference type="ARBA" id="ARBA00022840"/>
    </source>
</evidence>
<evidence type="ECO:0000256" key="6">
    <source>
        <dbReference type="ARBA" id="ARBA00022741"/>
    </source>
</evidence>
<dbReference type="Gene3D" id="3.40.50.1000">
    <property type="entry name" value="HAD superfamily/HAD-like"/>
    <property type="match status" value="2"/>
</dbReference>
<dbReference type="GO" id="GO:0005886">
    <property type="term" value="C:plasma membrane"/>
    <property type="evidence" value="ECO:0007669"/>
    <property type="project" value="UniProtKB-SubCell"/>
</dbReference>
<sequence length="1029" mass="98926">MSTTTSAGTPAAATPPADSGAVTELIVGGMTCGACVARIEKKLGRLDGVSATVNLATGRAHVSHPASVTADELMAVVVAAGFTAALPEPQPTAEPDDPVGDEPAAGRLLITAALAVPVLVLSMVPALQFRNWQWLCFTLATPVAVWGAWPFHQRAVRGLRHSAATMDTLVSLGVLASYLWSAYALFFGGAGEPGMTMPFTLVPSVTGDRADVYLEAVVGVPLFVLAGRMLEARARRGTGSALRALASLAAKDVVVRTADGTERTVPIARLRVGDHFVVRPGERVATDGVVVAGSSALDLSLVTGESAPVEAGPGTAVVGGAVNSGGLLEVRAEAVGADTQLARIARLVEDAQAGKARVQRVADAVAGVFVPAVLTVAVTVLGFWLGAGASAQAAVTAAVAVLVVACPCALGLATPTALLAATGRGAGLGILVSGPQALEGLRRVDTVVLDKTGTLTTGSMTVTEVTGDEATLRLAAAAEAGSEHPVGRAIHAHALTLEPTSTPLPPATDFTATAGVGVRAVVESHLVEVTRPGTDSNAGAAAAGGPGGGGSAPGGGAPGGGAGAAGPGTDGPGNRHPASGGPEAGGSASDGGPGTGGSASGRPGAGAVGPGAHGPRSGHAAPGEPGAEGSASGGPGTGGSASGRPVTGAAGPGAAGPGSGHPASDGPGAEGSASGGPGAGAVGPGAHGPRSGHPAPGGPGAEGSASDGGPGTGGSASGRPGTGAAGPGTDGPGSGHPASDGPGAEGSASGGPGAGAVGPGAHGPRSGHAAPGGPGAAGPGSAGVRGGAPVSGRGGAGEKLPTPLAEALRRAEDNGHTAVVVHIDGAPKAVIALGDTVRAGSYRAVDHLRRLGLRPVLATGDSEAAANAVAAELGITEVHARATPEEKAELVRALRERGHRVAVIGDGVNDTAALAGADLGIAMGSGTDAAIGAADVTLVREDMSALADAVRLARRTSVTVRSNLVWAFGYNLVTVPLAAVGLLNPMVAAAAMSASSLLVVGNSLRLRGWQPRPAGAARTQSSRSRGGLR</sequence>
<feature type="compositionally biased region" description="Gly residues" evidence="11">
    <location>
        <begin position="748"/>
        <end position="761"/>
    </location>
</feature>
<dbReference type="Pfam" id="PF00702">
    <property type="entry name" value="Hydrolase"/>
    <property type="match status" value="2"/>
</dbReference>
<dbReference type="EMBL" id="BMVB01000004">
    <property type="protein sequence ID" value="GHC43148.1"/>
    <property type="molecule type" value="Genomic_DNA"/>
</dbReference>
<dbReference type="InterPro" id="IPR018303">
    <property type="entry name" value="ATPase_P-typ_P_site"/>
</dbReference>
<dbReference type="GO" id="GO:0043682">
    <property type="term" value="F:P-type divalent copper transporter activity"/>
    <property type="evidence" value="ECO:0007669"/>
    <property type="project" value="TreeGrafter"/>
</dbReference>
<evidence type="ECO:0000256" key="3">
    <source>
        <dbReference type="ARBA" id="ARBA00022448"/>
    </source>
</evidence>
<dbReference type="Gene3D" id="3.40.1110.10">
    <property type="entry name" value="Calcium-transporting ATPase, cytoplasmic domain N"/>
    <property type="match status" value="2"/>
</dbReference>
<dbReference type="SUPFAM" id="SSF81653">
    <property type="entry name" value="Calcium ATPase, transduction domain A"/>
    <property type="match status" value="1"/>
</dbReference>
<dbReference type="PANTHER" id="PTHR43520">
    <property type="entry name" value="ATP7, ISOFORM B"/>
    <property type="match status" value="1"/>
</dbReference>
<proteinExistence type="inferred from homology"/>
<dbReference type="Gene3D" id="2.70.150.10">
    <property type="entry name" value="Calcium-transporting ATPase, cytoplasmic transduction domain A"/>
    <property type="match status" value="1"/>
</dbReference>
<dbReference type="CDD" id="cd00371">
    <property type="entry name" value="HMA"/>
    <property type="match status" value="1"/>
</dbReference>
<feature type="domain" description="HMA" evidence="13">
    <location>
        <begin position="21"/>
        <end position="85"/>
    </location>
</feature>
<evidence type="ECO:0000313" key="15">
    <source>
        <dbReference type="Proteomes" id="UP000646244"/>
    </source>
</evidence>
<dbReference type="Proteomes" id="UP000646244">
    <property type="component" value="Unassembled WGS sequence"/>
</dbReference>
<feature type="compositionally biased region" description="Gly residues" evidence="11">
    <location>
        <begin position="650"/>
        <end position="659"/>
    </location>
</feature>
<evidence type="ECO:0000256" key="5">
    <source>
        <dbReference type="ARBA" id="ARBA00022723"/>
    </source>
</evidence>
<dbReference type="PROSITE" id="PS01229">
    <property type="entry name" value="COF_2"/>
    <property type="match status" value="1"/>
</dbReference>
<organism evidence="14 15">
    <name type="scientific">Streptomyces cinnamoneus</name>
    <name type="common">Streptoverticillium cinnamoneum</name>
    <dbReference type="NCBI Taxonomy" id="53446"/>
    <lineage>
        <taxon>Bacteria</taxon>
        <taxon>Bacillati</taxon>
        <taxon>Actinomycetota</taxon>
        <taxon>Actinomycetes</taxon>
        <taxon>Kitasatosporales</taxon>
        <taxon>Streptomycetaceae</taxon>
        <taxon>Streptomyces</taxon>
        <taxon>Streptomyces cinnamoneus group</taxon>
    </lineage>
</organism>
<dbReference type="SUPFAM" id="SSF81660">
    <property type="entry name" value="Metal cation-transporting ATPase, ATP-binding domain N"/>
    <property type="match status" value="1"/>
</dbReference>
<evidence type="ECO:0000256" key="9">
    <source>
        <dbReference type="ARBA" id="ARBA00022989"/>
    </source>
</evidence>
<dbReference type="Pfam" id="PF00403">
    <property type="entry name" value="HMA"/>
    <property type="match status" value="1"/>
</dbReference>
<dbReference type="InterPro" id="IPR036163">
    <property type="entry name" value="HMA_dom_sf"/>
</dbReference>
<dbReference type="SUPFAM" id="SSF56784">
    <property type="entry name" value="HAD-like"/>
    <property type="match status" value="1"/>
</dbReference>
<dbReference type="PANTHER" id="PTHR43520:SF8">
    <property type="entry name" value="P-TYPE CU(+) TRANSPORTER"/>
    <property type="match status" value="1"/>
</dbReference>
<feature type="compositionally biased region" description="Low complexity" evidence="11">
    <location>
        <begin position="660"/>
        <end position="672"/>
    </location>
</feature>
<feature type="compositionally biased region" description="Gly residues" evidence="11">
    <location>
        <begin position="582"/>
        <end position="612"/>
    </location>
</feature>
<feature type="transmembrane region" description="Helical" evidence="12">
    <location>
        <begin position="393"/>
        <end position="414"/>
    </location>
</feature>
<dbReference type="PROSITE" id="PS00154">
    <property type="entry name" value="ATPASE_E1_E2"/>
    <property type="match status" value="1"/>
</dbReference>
<keyword evidence="3" id="KW-0813">Transport</keyword>
<evidence type="ECO:0000256" key="11">
    <source>
        <dbReference type="SAM" id="MobiDB-lite"/>
    </source>
</evidence>
<dbReference type="GO" id="GO:0055070">
    <property type="term" value="P:copper ion homeostasis"/>
    <property type="evidence" value="ECO:0007669"/>
    <property type="project" value="TreeGrafter"/>
</dbReference>
<feature type="transmembrane region" description="Helical" evidence="12">
    <location>
        <begin position="132"/>
        <end position="149"/>
    </location>
</feature>
<dbReference type="NCBIfam" id="TIGR01494">
    <property type="entry name" value="ATPase_P-type"/>
    <property type="match status" value="2"/>
</dbReference>
<dbReference type="FunFam" id="3.30.70.100:FF:000001">
    <property type="entry name" value="ATPase copper transporting beta"/>
    <property type="match status" value="1"/>
</dbReference>
<feature type="compositionally biased region" description="Gly residues" evidence="11">
    <location>
        <begin position="673"/>
        <end position="686"/>
    </location>
</feature>
<evidence type="ECO:0000313" key="14">
    <source>
        <dbReference type="EMBL" id="GHC43148.1"/>
    </source>
</evidence>
<keyword evidence="7" id="KW-0067">ATP-binding</keyword>
<feature type="compositionally biased region" description="Low complexity" evidence="11">
    <location>
        <begin position="735"/>
        <end position="747"/>
    </location>
</feature>
<feature type="compositionally biased region" description="Gly residues" evidence="11">
    <location>
        <begin position="542"/>
        <end position="571"/>
    </location>
</feature>
<dbReference type="InterPro" id="IPR023214">
    <property type="entry name" value="HAD_sf"/>
</dbReference>
<feature type="compositionally biased region" description="Low complexity" evidence="11">
    <location>
        <begin position="532"/>
        <end position="541"/>
    </location>
</feature>
<evidence type="ECO:0000256" key="2">
    <source>
        <dbReference type="ARBA" id="ARBA00006024"/>
    </source>
</evidence>
<evidence type="ECO:0000256" key="10">
    <source>
        <dbReference type="ARBA" id="ARBA00023136"/>
    </source>
</evidence>
<reference evidence="14" key="1">
    <citation type="journal article" date="2014" name="Int. J. Syst. Evol. Microbiol.">
        <title>Complete genome sequence of Corynebacterium casei LMG S-19264T (=DSM 44701T), isolated from a smear-ripened cheese.</title>
        <authorList>
            <consortium name="US DOE Joint Genome Institute (JGI-PGF)"/>
            <person name="Walter F."/>
            <person name="Albersmeier A."/>
            <person name="Kalinowski J."/>
            <person name="Ruckert C."/>
        </authorList>
    </citation>
    <scope>NUCLEOTIDE SEQUENCE</scope>
    <source>
        <strain evidence="14">JCM 4633</strain>
    </source>
</reference>
<dbReference type="GO" id="GO:0005507">
    <property type="term" value="F:copper ion binding"/>
    <property type="evidence" value="ECO:0007669"/>
    <property type="project" value="TreeGrafter"/>
</dbReference>
<evidence type="ECO:0000259" key="13">
    <source>
        <dbReference type="PROSITE" id="PS50846"/>
    </source>
</evidence>
<feature type="transmembrane region" description="Helical" evidence="12">
    <location>
        <begin position="364"/>
        <end position="387"/>
    </location>
</feature>
<dbReference type="PRINTS" id="PR00119">
    <property type="entry name" value="CATATPASE"/>
</dbReference>
<dbReference type="InterPro" id="IPR023299">
    <property type="entry name" value="ATPase_P-typ_cyto_dom_N"/>
</dbReference>
<feature type="compositionally biased region" description="Low complexity" evidence="11">
    <location>
        <begin position="572"/>
        <end position="581"/>
    </location>
</feature>
<keyword evidence="8" id="KW-1278">Translocase</keyword>
<dbReference type="InterPro" id="IPR001757">
    <property type="entry name" value="P_typ_ATPase"/>
</dbReference>
<feature type="compositionally biased region" description="Low complexity" evidence="11">
    <location>
        <begin position="613"/>
        <end position="630"/>
    </location>
</feature>
<keyword evidence="6" id="KW-0547">Nucleotide-binding</keyword>
<dbReference type="InterPro" id="IPR036412">
    <property type="entry name" value="HAD-like_sf"/>
</dbReference>
<dbReference type="SUPFAM" id="SSF55008">
    <property type="entry name" value="HMA, heavy metal-associated domain"/>
    <property type="match status" value="1"/>
</dbReference>
<dbReference type="Gene3D" id="3.30.70.100">
    <property type="match status" value="1"/>
</dbReference>
<evidence type="ECO:0000256" key="4">
    <source>
        <dbReference type="ARBA" id="ARBA00022692"/>
    </source>
</evidence>
<feature type="compositionally biased region" description="Gly residues" evidence="11">
    <location>
        <begin position="698"/>
        <end position="734"/>
    </location>
</feature>
<accession>A0A918TI38</accession>
<reference evidence="14" key="2">
    <citation type="submission" date="2020-09" db="EMBL/GenBank/DDBJ databases">
        <authorList>
            <person name="Sun Q."/>
            <person name="Ohkuma M."/>
        </authorList>
    </citation>
    <scope>NUCLEOTIDE SEQUENCE</scope>
    <source>
        <strain evidence="14">JCM 4633</strain>
    </source>
</reference>
<feature type="compositionally biased region" description="Gly residues" evidence="11">
    <location>
        <begin position="770"/>
        <end position="786"/>
    </location>
</feature>
<keyword evidence="10 12" id="KW-0472">Membrane</keyword>
<dbReference type="InterPro" id="IPR017969">
    <property type="entry name" value="Heavy-metal-associated_CS"/>
</dbReference>
<gene>
    <name evidence="14" type="ORF">GCM10010507_17510</name>
</gene>
<dbReference type="PRINTS" id="PR00120">
    <property type="entry name" value="HATPASE"/>
</dbReference>
<evidence type="ECO:0000256" key="8">
    <source>
        <dbReference type="ARBA" id="ARBA00022967"/>
    </source>
</evidence>
<dbReference type="RefSeq" id="WP_268249610.1">
    <property type="nucleotide sequence ID" value="NZ_BMVB01000004.1"/>
</dbReference>
<dbReference type="InterPro" id="IPR006121">
    <property type="entry name" value="HMA_dom"/>
</dbReference>
<feature type="compositionally biased region" description="Gly residues" evidence="11">
    <location>
        <begin position="631"/>
        <end position="641"/>
    </location>
</feature>
<dbReference type="AlphaFoldDB" id="A0A918TI38"/>
<feature type="transmembrane region" description="Helical" evidence="12">
    <location>
        <begin position="108"/>
        <end position="126"/>
    </location>
</feature>
<dbReference type="GO" id="GO:0016887">
    <property type="term" value="F:ATP hydrolysis activity"/>
    <property type="evidence" value="ECO:0007669"/>
    <property type="project" value="InterPro"/>
</dbReference>
<comment type="caution">
    <text evidence="14">The sequence shown here is derived from an EMBL/GenBank/DDBJ whole genome shotgun (WGS) entry which is preliminary data.</text>
</comment>
<keyword evidence="5" id="KW-0479">Metal-binding</keyword>
<evidence type="ECO:0000256" key="1">
    <source>
        <dbReference type="ARBA" id="ARBA00004651"/>
    </source>
</evidence>
<dbReference type="FunFam" id="2.70.150.10:FF:000002">
    <property type="entry name" value="Copper-transporting ATPase 1, putative"/>
    <property type="match status" value="1"/>
</dbReference>
<protein>
    <recommendedName>
        <fullName evidence="13">HMA domain-containing protein</fullName>
    </recommendedName>
</protein>
<feature type="region of interest" description="Disordered" evidence="11">
    <location>
        <begin position="530"/>
        <end position="800"/>
    </location>
</feature>
<dbReference type="InterPro" id="IPR059000">
    <property type="entry name" value="ATPase_P-type_domA"/>
</dbReference>
<feature type="transmembrane region" description="Helical" evidence="12">
    <location>
        <begin position="169"/>
        <end position="190"/>
    </location>
</feature>
<dbReference type="PROSITE" id="PS50846">
    <property type="entry name" value="HMA_2"/>
    <property type="match status" value="1"/>
</dbReference>
<comment type="subcellular location">
    <subcellularLocation>
        <location evidence="1">Cell membrane</location>
        <topology evidence="1">Multi-pass membrane protein</topology>
    </subcellularLocation>
</comment>
<comment type="similarity">
    <text evidence="2">Belongs to the cation transport ATPase (P-type) (TC 3.A.3) family. Type IB subfamily.</text>
</comment>
<evidence type="ECO:0000256" key="12">
    <source>
        <dbReference type="SAM" id="Phobius"/>
    </source>
</evidence>